<dbReference type="PRINTS" id="PR00569">
    <property type="entry name" value="DOPAMINED4R"/>
</dbReference>
<dbReference type="GO" id="GO:0051967">
    <property type="term" value="P:negative regulation of synaptic transmission, glutamatergic"/>
    <property type="evidence" value="ECO:0007669"/>
    <property type="project" value="TreeGrafter"/>
</dbReference>
<dbReference type="SMART" id="SM01381">
    <property type="entry name" value="7TM_GPCR_Srsx"/>
    <property type="match status" value="1"/>
</dbReference>
<keyword evidence="7" id="KW-1015">Disulfide bond</keyword>
<dbReference type="PANTHER" id="PTHR24248">
    <property type="entry name" value="ADRENERGIC RECEPTOR-RELATED G-PROTEIN COUPLED RECEPTOR"/>
    <property type="match status" value="1"/>
</dbReference>
<dbReference type="OrthoDB" id="10010417at2759"/>
<gene>
    <name evidence="15" type="primary">drd4a</name>
</gene>
<dbReference type="InterPro" id="IPR000276">
    <property type="entry name" value="GPCR_Rhodpsn"/>
</dbReference>
<feature type="region of interest" description="Disordered" evidence="11">
    <location>
        <begin position="280"/>
        <end position="309"/>
    </location>
</feature>
<dbReference type="Proteomes" id="UP000515152">
    <property type="component" value="Chromosome 3"/>
</dbReference>
<evidence type="ECO:0000256" key="1">
    <source>
        <dbReference type="ARBA" id="ARBA00004651"/>
    </source>
</evidence>
<name>A0A6P3VJQ8_CLUHA</name>
<evidence type="ECO:0000256" key="5">
    <source>
        <dbReference type="ARBA" id="ARBA00023040"/>
    </source>
</evidence>
<dbReference type="GO" id="GO:0004930">
    <property type="term" value="F:G protein-coupled receptor activity"/>
    <property type="evidence" value="ECO:0007669"/>
    <property type="project" value="UniProtKB-KW"/>
</dbReference>
<dbReference type="GO" id="GO:0071875">
    <property type="term" value="P:adrenergic receptor signaling pathway"/>
    <property type="evidence" value="ECO:0007669"/>
    <property type="project" value="UniProtKB-ARBA"/>
</dbReference>
<evidence type="ECO:0000256" key="11">
    <source>
        <dbReference type="SAM" id="MobiDB-lite"/>
    </source>
</evidence>
<evidence type="ECO:0000256" key="4">
    <source>
        <dbReference type="ARBA" id="ARBA00022989"/>
    </source>
</evidence>
<feature type="transmembrane region" description="Helical" evidence="12">
    <location>
        <begin position="333"/>
        <end position="354"/>
    </location>
</feature>
<evidence type="ECO:0000313" key="15">
    <source>
        <dbReference type="RefSeq" id="XP_012674060.1"/>
    </source>
</evidence>
<sequence>MPSNLTGSNSTTIPPDAHRNFPALIFGILLIIVIICGNLLVCISVYTEKALKTTTNYFIISLAVSDLLLAVLVLPLFVYAEFQDGIWSLNMSICDALMTMDVMLCTASIFNLCAISIDRFIAVNVPLAYSRKHVDQRQILLLSGTWVLALAVASPVIFGINKVPGRSQSECKLEDNNYVIYSSVCSFFIPCPIMLLLYYGIFRGLRKWEQSRKAKLRSSMQISQKLQEAAGVTAMAPPLAGAQPPPQLPPAIKCELTHVNLHPAKERKLSELKLEELDQDPDTDQAVALPPDPNLDRNLDRNSSQPVPAVAYSNLRPNQELRRNKINRRERKAMRVLPVVVGAFLLCWTPFFVVHMLGAVCDMCDVPSGLMSTVTWLGYVNSAVNPIIYTVFNTEFRKFFKKFLPRCR</sequence>
<feature type="transmembrane region" description="Helical" evidence="12">
    <location>
        <begin position="100"/>
        <end position="127"/>
    </location>
</feature>
<dbReference type="InterPro" id="IPR000929">
    <property type="entry name" value="Dopamine_rcpt"/>
</dbReference>
<evidence type="ECO:0000256" key="12">
    <source>
        <dbReference type="SAM" id="Phobius"/>
    </source>
</evidence>
<evidence type="ECO:0000259" key="13">
    <source>
        <dbReference type="PROSITE" id="PS50262"/>
    </source>
</evidence>
<keyword evidence="8 10" id="KW-0675">Receptor</keyword>
<dbReference type="PROSITE" id="PS50262">
    <property type="entry name" value="G_PROTEIN_RECEP_F1_2"/>
    <property type="match status" value="1"/>
</dbReference>
<dbReference type="SUPFAM" id="SSF81321">
    <property type="entry name" value="Family A G protein-coupled receptor-like"/>
    <property type="match status" value="1"/>
</dbReference>
<accession>A0A6P3VJQ8</accession>
<organism evidence="14 15">
    <name type="scientific">Clupea harengus</name>
    <name type="common">Atlantic herring</name>
    <dbReference type="NCBI Taxonomy" id="7950"/>
    <lineage>
        <taxon>Eukaryota</taxon>
        <taxon>Metazoa</taxon>
        <taxon>Chordata</taxon>
        <taxon>Craniata</taxon>
        <taxon>Vertebrata</taxon>
        <taxon>Euteleostomi</taxon>
        <taxon>Actinopterygii</taxon>
        <taxon>Neopterygii</taxon>
        <taxon>Teleostei</taxon>
        <taxon>Clupei</taxon>
        <taxon>Clupeiformes</taxon>
        <taxon>Clupeoidei</taxon>
        <taxon>Clupeidae</taxon>
        <taxon>Clupea</taxon>
    </lineage>
</organism>
<keyword evidence="5 10" id="KW-0297">G-protein coupled receptor</keyword>
<evidence type="ECO:0000256" key="2">
    <source>
        <dbReference type="ARBA" id="ARBA00022475"/>
    </source>
</evidence>
<keyword evidence="3 10" id="KW-0812">Transmembrane</keyword>
<evidence type="ECO:0000256" key="3">
    <source>
        <dbReference type="ARBA" id="ARBA00022692"/>
    </source>
</evidence>
<keyword evidence="6 12" id="KW-0472">Membrane</keyword>
<feature type="domain" description="G-protein coupled receptors family 1 profile" evidence="13">
    <location>
        <begin position="37"/>
        <end position="389"/>
    </location>
</feature>
<evidence type="ECO:0000256" key="9">
    <source>
        <dbReference type="ARBA" id="ARBA00023224"/>
    </source>
</evidence>
<dbReference type="InterPro" id="IPR017452">
    <property type="entry name" value="GPCR_Rhodpsn_7TM"/>
</dbReference>
<evidence type="ECO:0000256" key="8">
    <source>
        <dbReference type="ARBA" id="ARBA00023170"/>
    </source>
</evidence>
<protein>
    <submittedName>
        <fullName evidence="15">Dopamine receptor D4a</fullName>
    </submittedName>
</protein>
<dbReference type="GO" id="GO:0014059">
    <property type="term" value="P:regulation of dopamine secretion"/>
    <property type="evidence" value="ECO:0007669"/>
    <property type="project" value="TreeGrafter"/>
</dbReference>
<dbReference type="GO" id="GO:0043266">
    <property type="term" value="P:regulation of potassium ion transport"/>
    <property type="evidence" value="ECO:0007669"/>
    <property type="project" value="TreeGrafter"/>
</dbReference>
<dbReference type="PANTHER" id="PTHR24248:SF143">
    <property type="entry name" value="D(4) DOPAMINE RECEPTOR"/>
    <property type="match status" value="1"/>
</dbReference>
<dbReference type="GO" id="GO:0045202">
    <property type="term" value="C:synapse"/>
    <property type="evidence" value="ECO:0007669"/>
    <property type="project" value="GOC"/>
</dbReference>
<feature type="transmembrane region" description="Helical" evidence="12">
    <location>
        <begin position="139"/>
        <end position="158"/>
    </location>
</feature>
<dbReference type="Pfam" id="PF00001">
    <property type="entry name" value="7tm_1"/>
    <property type="match status" value="1"/>
</dbReference>
<dbReference type="AlphaFoldDB" id="A0A6P3VJQ8"/>
<keyword evidence="4 12" id="KW-1133">Transmembrane helix</keyword>
<dbReference type="GO" id="GO:0051481">
    <property type="term" value="P:negative regulation of cytosolic calcium ion concentration"/>
    <property type="evidence" value="ECO:0007669"/>
    <property type="project" value="TreeGrafter"/>
</dbReference>
<evidence type="ECO:0000256" key="6">
    <source>
        <dbReference type="ARBA" id="ARBA00023136"/>
    </source>
</evidence>
<feature type="transmembrane region" description="Helical" evidence="12">
    <location>
        <begin position="58"/>
        <end position="80"/>
    </location>
</feature>
<dbReference type="GO" id="GO:0005886">
    <property type="term" value="C:plasma membrane"/>
    <property type="evidence" value="ECO:0007669"/>
    <property type="project" value="UniProtKB-SubCell"/>
</dbReference>
<feature type="transmembrane region" description="Helical" evidence="12">
    <location>
        <begin position="178"/>
        <end position="202"/>
    </location>
</feature>
<dbReference type="KEGG" id="char:105892359"/>
<dbReference type="PROSITE" id="PS00237">
    <property type="entry name" value="G_PROTEIN_RECEP_F1_1"/>
    <property type="match status" value="1"/>
</dbReference>
<dbReference type="GO" id="GO:0001591">
    <property type="term" value="F:dopamine neurotransmitter receptor activity, coupled via Gi/Go"/>
    <property type="evidence" value="ECO:0007669"/>
    <property type="project" value="TreeGrafter"/>
</dbReference>
<evidence type="ECO:0000313" key="14">
    <source>
        <dbReference type="Proteomes" id="UP000515152"/>
    </source>
</evidence>
<evidence type="ECO:0000256" key="10">
    <source>
        <dbReference type="RuleBase" id="RU000688"/>
    </source>
</evidence>
<dbReference type="PRINTS" id="PR00242">
    <property type="entry name" value="DOPAMINER"/>
</dbReference>
<comment type="subcellular location">
    <subcellularLocation>
        <location evidence="1">Cell membrane</location>
        <topology evidence="1">Multi-pass membrane protein</topology>
    </subcellularLocation>
</comment>
<keyword evidence="9 10" id="KW-0807">Transducer</keyword>
<dbReference type="Gene3D" id="1.20.1070.10">
    <property type="entry name" value="Rhodopsin 7-helix transmembrane proteins"/>
    <property type="match status" value="2"/>
</dbReference>
<keyword evidence="2" id="KW-1003">Cell membrane</keyword>
<dbReference type="PRINTS" id="PR00237">
    <property type="entry name" value="GPCRRHODOPSN"/>
</dbReference>
<dbReference type="GO" id="GO:0007195">
    <property type="term" value="P:adenylate cyclase-inhibiting dopamine receptor signaling pathway"/>
    <property type="evidence" value="ECO:0007669"/>
    <property type="project" value="InterPro"/>
</dbReference>
<dbReference type="RefSeq" id="XP_012674060.1">
    <property type="nucleotide sequence ID" value="XM_012818606.3"/>
</dbReference>
<comment type="similarity">
    <text evidence="10">Belongs to the G-protein coupled receptor 1 family.</text>
</comment>
<reference evidence="15" key="1">
    <citation type="submission" date="2025-08" db="UniProtKB">
        <authorList>
            <consortium name="RefSeq"/>
        </authorList>
    </citation>
    <scope>IDENTIFICATION</scope>
</reference>
<feature type="transmembrane region" description="Helical" evidence="12">
    <location>
        <begin position="20"/>
        <end position="46"/>
    </location>
</feature>
<feature type="transmembrane region" description="Helical" evidence="12">
    <location>
        <begin position="374"/>
        <end position="392"/>
    </location>
</feature>
<keyword evidence="14" id="KW-1185">Reference proteome</keyword>
<dbReference type="GO" id="GO:0060158">
    <property type="term" value="P:phospholipase C-activating dopamine receptor signaling pathway"/>
    <property type="evidence" value="ECO:0007669"/>
    <property type="project" value="TreeGrafter"/>
</dbReference>
<dbReference type="InterPro" id="IPR002185">
    <property type="entry name" value="Dopamine_D4_rcpt"/>
</dbReference>
<dbReference type="FunFam" id="1.20.1070.10:FF:000066">
    <property type="entry name" value="Dopamine receptor D3"/>
    <property type="match status" value="1"/>
</dbReference>
<proteinExistence type="inferred from homology"/>
<dbReference type="CTD" id="503564"/>
<evidence type="ECO:0000256" key="7">
    <source>
        <dbReference type="ARBA" id="ARBA00023157"/>
    </source>
</evidence>
<dbReference type="GeneID" id="105892359"/>